<evidence type="ECO:0000256" key="2">
    <source>
        <dbReference type="ARBA" id="ARBA00022448"/>
    </source>
</evidence>
<dbReference type="RefSeq" id="WP_189084906.1">
    <property type="nucleotide sequence ID" value="NZ_BMRJ01000001.1"/>
</dbReference>
<keyword evidence="5 7" id="KW-1133">Transmembrane helix</keyword>
<name>A0A918CJN2_AGRME</name>
<feature type="transmembrane region" description="Helical" evidence="7">
    <location>
        <begin position="55"/>
        <end position="76"/>
    </location>
</feature>
<dbReference type="InterPro" id="IPR010290">
    <property type="entry name" value="TM_effector"/>
</dbReference>
<gene>
    <name evidence="9" type="ORF">GCM10010196_18310</name>
</gene>
<feature type="transmembrane region" description="Helical" evidence="7">
    <location>
        <begin position="412"/>
        <end position="432"/>
    </location>
</feature>
<feature type="transmembrane region" description="Helical" evidence="7">
    <location>
        <begin position="121"/>
        <end position="138"/>
    </location>
</feature>
<feature type="transmembrane region" description="Helical" evidence="7">
    <location>
        <begin position="88"/>
        <end position="109"/>
    </location>
</feature>
<dbReference type="PANTHER" id="PTHR23513">
    <property type="entry name" value="INTEGRAL MEMBRANE EFFLUX PROTEIN-RELATED"/>
    <property type="match status" value="1"/>
</dbReference>
<evidence type="ECO:0000313" key="10">
    <source>
        <dbReference type="Proteomes" id="UP000610303"/>
    </source>
</evidence>
<feature type="transmembrane region" description="Helical" evidence="7">
    <location>
        <begin position="185"/>
        <end position="206"/>
    </location>
</feature>
<dbReference type="Proteomes" id="UP000610303">
    <property type="component" value="Unassembled WGS sequence"/>
</dbReference>
<feature type="transmembrane region" description="Helical" evidence="7">
    <location>
        <begin position="150"/>
        <end position="173"/>
    </location>
</feature>
<dbReference type="CDD" id="cd06173">
    <property type="entry name" value="MFS_MefA_like"/>
    <property type="match status" value="1"/>
</dbReference>
<keyword evidence="2" id="KW-0813">Transport</keyword>
<protein>
    <submittedName>
        <fullName evidence="9">MFS transporter</fullName>
    </submittedName>
</protein>
<evidence type="ECO:0000259" key="8">
    <source>
        <dbReference type="PROSITE" id="PS50850"/>
    </source>
</evidence>
<keyword evidence="6 7" id="KW-0472">Membrane</keyword>
<evidence type="ECO:0000256" key="3">
    <source>
        <dbReference type="ARBA" id="ARBA00022475"/>
    </source>
</evidence>
<evidence type="ECO:0000313" key="9">
    <source>
        <dbReference type="EMBL" id="GGR24802.1"/>
    </source>
</evidence>
<evidence type="ECO:0000256" key="5">
    <source>
        <dbReference type="ARBA" id="ARBA00022989"/>
    </source>
</evidence>
<reference evidence="9" key="2">
    <citation type="submission" date="2020-09" db="EMBL/GenBank/DDBJ databases">
        <authorList>
            <person name="Sun Q."/>
            <person name="Ohkuma M."/>
        </authorList>
    </citation>
    <scope>NUCLEOTIDE SEQUENCE</scope>
    <source>
        <strain evidence="9">JCM 3346</strain>
    </source>
</reference>
<sequence>MTSPRPRRSHFVDLAPLRESPAFARLWIGGTIAGIGAQLTVLAVGLQLYELTRSTLAVGLVGGIALLPMLVAGLWGGVLADALDRRRLLIVSASTTWAATAALVAVSAVSAAEHEAGRAVALWPFYALTTVISVCATVTGATRTAVTPRLLAPALVSRAAALSGIGIGVQLTLGPALGGLLVASIGYPLTFTVDLVLFSAGFLGILTLPAVPPSPVEAGAARRRGFAALADGFRFLRGAPNIRAGFLIDLAAMTFGRPYALLPAVGAVAIGGGAATAGALTAAFAVGTFLTSLLSGRVMHVRRYGLAIGRSVIAYGACIAGFGVVIAVVLAGRSPSGDTALSLPALLVAAVLLAGAGAADEVSAIFRSTMLMTAVPDELQGRMQGVFQVVVTGGPRLGDLWVGILATAVALWFPPLFGGLLVVAAAVAILRLQRGFRDYDARTPTP</sequence>
<feature type="transmembrane region" description="Helical" evidence="7">
    <location>
        <begin position="312"/>
        <end position="331"/>
    </location>
</feature>
<keyword evidence="10" id="KW-1185">Reference proteome</keyword>
<evidence type="ECO:0000256" key="7">
    <source>
        <dbReference type="SAM" id="Phobius"/>
    </source>
</evidence>
<reference evidence="9" key="1">
    <citation type="journal article" date="2014" name="Int. J. Syst. Evol. Microbiol.">
        <title>Complete genome sequence of Corynebacterium casei LMG S-19264T (=DSM 44701T), isolated from a smear-ripened cheese.</title>
        <authorList>
            <consortium name="US DOE Joint Genome Institute (JGI-PGF)"/>
            <person name="Walter F."/>
            <person name="Albersmeier A."/>
            <person name="Kalinowski J."/>
            <person name="Ruckert C."/>
        </authorList>
    </citation>
    <scope>NUCLEOTIDE SEQUENCE</scope>
    <source>
        <strain evidence="9">JCM 3346</strain>
    </source>
</reference>
<keyword evidence="4 7" id="KW-0812">Transmembrane</keyword>
<dbReference type="PROSITE" id="PS50850">
    <property type="entry name" value="MFS"/>
    <property type="match status" value="1"/>
</dbReference>
<feature type="domain" description="Major facilitator superfamily (MFS) profile" evidence="8">
    <location>
        <begin position="193"/>
        <end position="446"/>
    </location>
</feature>
<dbReference type="InterPro" id="IPR036259">
    <property type="entry name" value="MFS_trans_sf"/>
</dbReference>
<dbReference type="Pfam" id="PF05977">
    <property type="entry name" value="MFS_3"/>
    <property type="match status" value="1"/>
</dbReference>
<dbReference type="SUPFAM" id="SSF103473">
    <property type="entry name" value="MFS general substrate transporter"/>
    <property type="match status" value="1"/>
</dbReference>
<proteinExistence type="predicted"/>
<comment type="caution">
    <text evidence="9">The sequence shown here is derived from an EMBL/GenBank/DDBJ whole genome shotgun (WGS) entry which is preliminary data.</text>
</comment>
<dbReference type="Gene3D" id="1.20.1250.20">
    <property type="entry name" value="MFS general substrate transporter like domains"/>
    <property type="match status" value="1"/>
</dbReference>
<dbReference type="EMBL" id="BMRJ01000001">
    <property type="protein sequence ID" value="GGR24802.1"/>
    <property type="molecule type" value="Genomic_DNA"/>
</dbReference>
<dbReference type="GO" id="GO:0022857">
    <property type="term" value="F:transmembrane transporter activity"/>
    <property type="evidence" value="ECO:0007669"/>
    <property type="project" value="InterPro"/>
</dbReference>
<evidence type="ECO:0000256" key="1">
    <source>
        <dbReference type="ARBA" id="ARBA00004429"/>
    </source>
</evidence>
<evidence type="ECO:0000256" key="6">
    <source>
        <dbReference type="ARBA" id="ARBA00023136"/>
    </source>
</evidence>
<dbReference type="PANTHER" id="PTHR23513:SF9">
    <property type="entry name" value="ENTEROBACTIN EXPORTER ENTS"/>
    <property type="match status" value="1"/>
</dbReference>
<comment type="subcellular location">
    <subcellularLocation>
        <location evidence="1">Cell inner membrane</location>
        <topology evidence="1">Multi-pass membrane protein</topology>
    </subcellularLocation>
</comment>
<accession>A0A918CJN2</accession>
<feature type="transmembrane region" description="Helical" evidence="7">
    <location>
        <begin position="268"/>
        <end position="291"/>
    </location>
</feature>
<keyword evidence="3" id="KW-1003">Cell membrane</keyword>
<feature type="transmembrane region" description="Helical" evidence="7">
    <location>
        <begin position="343"/>
        <end position="366"/>
    </location>
</feature>
<dbReference type="GO" id="GO:0005886">
    <property type="term" value="C:plasma membrane"/>
    <property type="evidence" value="ECO:0007669"/>
    <property type="project" value="UniProtKB-SubCell"/>
</dbReference>
<dbReference type="AlphaFoldDB" id="A0A918CJN2"/>
<feature type="transmembrane region" description="Helical" evidence="7">
    <location>
        <begin position="26"/>
        <end position="49"/>
    </location>
</feature>
<evidence type="ECO:0000256" key="4">
    <source>
        <dbReference type="ARBA" id="ARBA00022692"/>
    </source>
</evidence>
<organism evidence="9 10">
    <name type="scientific">Agromyces mediolanus</name>
    <name type="common">Corynebacterium mediolanum</name>
    <dbReference type="NCBI Taxonomy" id="41986"/>
    <lineage>
        <taxon>Bacteria</taxon>
        <taxon>Bacillati</taxon>
        <taxon>Actinomycetota</taxon>
        <taxon>Actinomycetes</taxon>
        <taxon>Micrococcales</taxon>
        <taxon>Microbacteriaceae</taxon>
        <taxon>Agromyces</taxon>
    </lineage>
</organism>
<dbReference type="InterPro" id="IPR020846">
    <property type="entry name" value="MFS_dom"/>
</dbReference>